<dbReference type="CTD" id="9807679"/>
<dbReference type="EMBL" id="DS268434">
    <property type="protein sequence ID" value="EFO98152.1"/>
    <property type="molecule type" value="Genomic_DNA"/>
</dbReference>
<proteinExistence type="predicted"/>
<dbReference type="STRING" id="31234.E3MC02"/>
<accession>E3MC02</accession>
<name>E3MC02_CAERE</name>
<dbReference type="InParanoid" id="E3MC02"/>
<dbReference type="GeneID" id="9807679"/>
<keyword evidence="2" id="KW-1185">Reference proteome</keyword>
<evidence type="ECO:0000313" key="1">
    <source>
        <dbReference type="EMBL" id="EFO98152.1"/>
    </source>
</evidence>
<reference evidence="1" key="1">
    <citation type="submission" date="2007-07" db="EMBL/GenBank/DDBJ databases">
        <title>PCAP assembly of the Caenorhabditis remanei genome.</title>
        <authorList>
            <consortium name="The Caenorhabditis remanei Sequencing Consortium"/>
            <person name="Wilson R.K."/>
        </authorList>
    </citation>
    <scope>NUCLEOTIDE SEQUENCE [LARGE SCALE GENOMIC DNA]</scope>
    <source>
        <strain evidence="1">PB4641</strain>
    </source>
</reference>
<dbReference type="FunCoup" id="E3MC02">
    <property type="interactions" value="1499"/>
</dbReference>
<dbReference type="OrthoDB" id="5869294at2759"/>
<organism evidence="2">
    <name type="scientific">Caenorhabditis remanei</name>
    <name type="common">Caenorhabditis vulgaris</name>
    <dbReference type="NCBI Taxonomy" id="31234"/>
    <lineage>
        <taxon>Eukaryota</taxon>
        <taxon>Metazoa</taxon>
        <taxon>Ecdysozoa</taxon>
        <taxon>Nematoda</taxon>
        <taxon>Chromadorea</taxon>
        <taxon>Rhabditida</taxon>
        <taxon>Rhabditina</taxon>
        <taxon>Rhabditomorpha</taxon>
        <taxon>Rhabditoidea</taxon>
        <taxon>Rhabditidae</taxon>
        <taxon>Peloderinae</taxon>
        <taxon>Caenorhabditis</taxon>
    </lineage>
</organism>
<evidence type="ECO:0000313" key="2">
    <source>
        <dbReference type="Proteomes" id="UP000008281"/>
    </source>
</evidence>
<dbReference type="HOGENOM" id="CLU_1751363_0_0_1"/>
<protein>
    <submittedName>
        <fullName evidence="1">Uncharacterized protein</fullName>
    </submittedName>
</protein>
<gene>
    <name evidence="1" type="ORF">CRE_15375</name>
</gene>
<dbReference type="KEGG" id="crq:GCK72_025687"/>
<dbReference type="AlphaFoldDB" id="E3MC02"/>
<dbReference type="Proteomes" id="UP000008281">
    <property type="component" value="Unassembled WGS sequence"/>
</dbReference>
<dbReference type="OMA" id="MQSAPIN"/>
<dbReference type="RefSeq" id="XP_003106210.2">
    <property type="nucleotide sequence ID" value="XM_003106162.2"/>
</dbReference>
<sequence length="178" mass="20907">MESSRGLRQCYQLFWVPLSITFIKFIMARPPQVEDASSPRMQSAPINIAYGNQNDQRFWRDNYHHWSNHHQNQFDDSDHEEVEQNHHEDNNQDCFMMMHDGFSGGMVDSSDEVENVEECVSAVDDDVVRKMEQQTNDAITQQKVAEMSDDLFEQLLAENERKLRQLISYVENVHLVLK</sequence>
<dbReference type="eggNOG" id="ENOG502TIHS">
    <property type="taxonomic scope" value="Eukaryota"/>
</dbReference>